<evidence type="ECO:0000313" key="2">
    <source>
        <dbReference type="EMBL" id="MFA9459869.1"/>
    </source>
</evidence>
<sequence>MKPAFSVILFTVASGAGFGLIMLGILFDLFGLGGGLDRSSLLAAGGLAFVLISVGLLASTAHLANPKNAWRSFSRFKTSWLSKEGVFAVLFYPFFLLYMLGVYSGAGSTPGWALFFGVIAFLLGLATLFSTGMIYASLKTIRQWSSPLVPVNYLTKAFSTGILLLYALGLGGLQPVSGMIALAAALILLAAMVKSVYYFWVAQPAGPTINTATGFTRAKVQILDPGHSYGTFLTHEFGYVPPANLVKGLKVGVYVFTYLLPLVLLWPAAEAPGSGVMWVAAVSALAGAAMERWLFFAEARHVVNLYHGAQTT</sequence>
<gene>
    <name evidence="2" type="ORF">ACERLL_03410</name>
</gene>
<reference evidence="2 3" key="1">
    <citation type="submission" date="2024-08" db="EMBL/GenBank/DDBJ databases">
        <title>Whole-genome sequencing of halo(alkali)philic microorganisms from hypersaline lakes.</title>
        <authorList>
            <person name="Sorokin D.Y."/>
            <person name="Merkel A.Y."/>
            <person name="Messina E."/>
            <person name="Yakimov M."/>
        </authorList>
    </citation>
    <scope>NUCLEOTIDE SEQUENCE [LARGE SCALE GENOMIC DNA]</scope>
    <source>
        <strain evidence="2 3">Cl-TMA</strain>
    </source>
</reference>
<keyword evidence="1" id="KW-0472">Membrane</keyword>
<dbReference type="InterPro" id="IPR007059">
    <property type="entry name" value="DmsC"/>
</dbReference>
<dbReference type="Proteomes" id="UP001575181">
    <property type="component" value="Unassembled WGS sequence"/>
</dbReference>
<dbReference type="EMBL" id="JBGUAW010000002">
    <property type="protein sequence ID" value="MFA9459869.1"/>
    <property type="molecule type" value="Genomic_DNA"/>
</dbReference>
<evidence type="ECO:0000313" key="3">
    <source>
        <dbReference type="Proteomes" id="UP001575181"/>
    </source>
</evidence>
<name>A0ABV4TRA7_9GAMM</name>
<feature type="transmembrane region" description="Helical" evidence="1">
    <location>
        <begin position="85"/>
        <end position="106"/>
    </location>
</feature>
<feature type="transmembrane region" description="Helical" evidence="1">
    <location>
        <begin position="112"/>
        <end position="136"/>
    </location>
</feature>
<comment type="caution">
    <text evidence="2">The sequence shown here is derived from an EMBL/GenBank/DDBJ whole genome shotgun (WGS) entry which is preliminary data.</text>
</comment>
<feature type="transmembrane region" description="Helical" evidence="1">
    <location>
        <begin position="251"/>
        <end position="269"/>
    </location>
</feature>
<protein>
    <submittedName>
        <fullName evidence="2">Dimethyl sulfoxide reductase anchor subunit family protein</fullName>
    </submittedName>
</protein>
<proteinExistence type="predicted"/>
<dbReference type="RefSeq" id="WP_373654654.1">
    <property type="nucleotide sequence ID" value="NZ_JBGUAW010000002.1"/>
</dbReference>
<organism evidence="2 3">
    <name type="scientific">Thiohalorhabdus methylotrophus</name>
    <dbReference type="NCBI Taxonomy" id="3242694"/>
    <lineage>
        <taxon>Bacteria</taxon>
        <taxon>Pseudomonadati</taxon>
        <taxon>Pseudomonadota</taxon>
        <taxon>Gammaproteobacteria</taxon>
        <taxon>Thiohalorhabdales</taxon>
        <taxon>Thiohalorhabdaceae</taxon>
        <taxon>Thiohalorhabdus</taxon>
    </lineage>
</organism>
<feature type="transmembrane region" description="Helical" evidence="1">
    <location>
        <begin position="180"/>
        <end position="200"/>
    </location>
</feature>
<keyword evidence="3" id="KW-1185">Reference proteome</keyword>
<feature type="transmembrane region" description="Helical" evidence="1">
    <location>
        <begin position="148"/>
        <end position="168"/>
    </location>
</feature>
<keyword evidence="1" id="KW-0812">Transmembrane</keyword>
<feature type="transmembrane region" description="Helical" evidence="1">
    <location>
        <begin position="275"/>
        <end position="295"/>
    </location>
</feature>
<evidence type="ECO:0000256" key="1">
    <source>
        <dbReference type="SAM" id="Phobius"/>
    </source>
</evidence>
<dbReference type="PANTHER" id="PTHR38095">
    <property type="entry name" value="ANAEROBIC DIMETHYL SULFOXIDE REDUCTASE CHAIN YNFH"/>
    <property type="match status" value="1"/>
</dbReference>
<accession>A0ABV4TRA7</accession>
<dbReference type="Pfam" id="PF04976">
    <property type="entry name" value="DmsC"/>
    <property type="match status" value="1"/>
</dbReference>
<feature type="transmembrane region" description="Helical" evidence="1">
    <location>
        <begin position="7"/>
        <end position="30"/>
    </location>
</feature>
<dbReference type="PANTHER" id="PTHR38095:SF1">
    <property type="entry name" value="ANAEROBIC DIMETHYL SULFOXIDE REDUCTASE CHAIN YNFH"/>
    <property type="match status" value="1"/>
</dbReference>
<feature type="transmembrane region" description="Helical" evidence="1">
    <location>
        <begin position="42"/>
        <end position="64"/>
    </location>
</feature>
<keyword evidence="1" id="KW-1133">Transmembrane helix</keyword>